<feature type="transmembrane region" description="Helical" evidence="1">
    <location>
        <begin position="133"/>
        <end position="157"/>
    </location>
</feature>
<evidence type="ECO:0000313" key="2">
    <source>
        <dbReference type="EMBL" id="BAI62902.1"/>
    </source>
</evidence>
<organism evidence="2 3">
    <name type="scientific">Methanocella paludicola (strain DSM 17711 / JCM 13418 / NBRC 101707 / SANAE)</name>
    <dbReference type="NCBI Taxonomy" id="304371"/>
    <lineage>
        <taxon>Archaea</taxon>
        <taxon>Methanobacteriati</taxon>
        <taxon>Methanobacteriota</taxon>
        <taxon>Stenosarchaea group</taxon>
        <taxon>Methanomicrobia</taxon>
        <taxon>Methanocellales</taxon>
        <taxon>Methanocellaceae</taxon>
        <taxon>Methanocella</taxon>
    </lineage>
</organism>
<dbReference type="EMBL" id="AP011532">
    <property type="protein sequence ID" value="BAI62902.1"/>
    <property type="molecule type" value="Genomic_DNA"/>
</dbReference>
<evidence type="ECO:0000313" key="3">
    <source>
        <dbReference type="Proteomes" id="UP000001882"/>
    </source>
</evidence>
<feature type="transmembrane region" description="Helical" evidence="1">
    <location>
        <begin position="104"/>
        <end position="127"/>
    </location>
</feature>
<name>D1Z2I0_METPS</name>
<evidence type="ECO:0000256" key="1">
    <source>
        <dbReference type="SAM" id="Phobius"/>
    </source>
</evidence>
<dbReference type="OrthoDB" id="377366at2157"/>
<dbReference type="InParanoid" id="D1Z2I0"/>
<dbReference type="STRING" id="304371.MCP_2830"/>
<accession>D1Z2I0</accession>
<keyword evidence="1" id="KW-0472">Membrane</keyword>
<dbReference type="RefSeq" id="WP_012901572.1">
    <property type="nucleotide sequence ID" value="NC_013665.1"/>
</dbReference>
<sequence length="197" mass="21824">MIRKDSIVPASRVNRKELILSTILKVYAIRSEVEERAEENRFRNVPLLGDLATMLSSPSLSKSQYKDATAFVTATCTTGESLTLIEQITGFKASVPAQKPSNVWLSYAGLVAPLLLAILAEAYMYYIGVLSQMPYLAVAIVLVVVAVVASIILFAYLGYDEAYRRELIEKAVWNAMHEEAVRRLKKSGAIKTHEPLT</sequence>
<dbReference type="eggNOG" id="arCOG11689">
    <property type="taxonomic scope" value="Archaea"/>
</dbReference>
<reference evidence="2 3" key="2">
    <citation type="journal article" date="2008" name="Int. J. Syst. Evol. Microbiol.">
        <title>Methanocella paludicola gen. nov., sp. nov., a methane-producing archaeon, the first isolate of the lineage 'Rice Cluster I', and proposal of the new archaeal order Methanocellales ord. nov.</title>
        <authorList>
            <person name="Sakai S."/>
            <person name="Imachi H."/>
            <person name="Hanada S."/>
            <person name="Ohashi A."/>
            <person name="Harada H."/>
            <person name="Kamagata Y."/>
        </authorList>
    </citation>
    <scope>NUCLEOTIDE SEQUENCE [LARGE SCALE GENOMIC DNA]</scope>
    <source>
        <strain evidence="3">DSM 17711 / JCM 13418 / NBRC 101707 / SANAE</strain>
    </source>
</reference>
<reference evidence="2 3" key="1">
    <citation type="journal article" date="2007" name="Appl. Environ. Microbiol.">
        <title>Isolation of key methanogens for global methane emission from rice paddy fields: a novel isolate affiliated with the clone cluster rice cluster I.</title>
        <authorList>
            <person name="Sakai S."/>
            <person name="Imachi H."/>
            <person name="Sekiguchi Y."/>
            <person name="Ohashi A."/>
            <person name="Harada H."/>
            <person name="Kamagata Y."/>
        </authorList>
    </citation>
    <scope>NUCLEOTIDE SEQUENCE [LARGE SCALE GENOMIC DNA]</scope>
    <source>
        <strain evidence="3">DSM 17711 / JCM 13418 / NBRC 101707 / SANAE</strain>
    </source>
</reference>
<proteinExistence type="predicted"/>
<dbReference type="KEGG" id="mpd:MCP_2830"/>
<dbReference type="GeneID" id="8683003"/>
<keyword evidence="3" id="KW-1185">Reference proteome</keyword>
<gene>
    <name evidence="2" type="ordered locus">MCP_2830</name>
</gene>
<dbReference type="AlphaFoldDB" id="D1Z2I0"/>
<dbReference type="Proteomes" id="UP000001882">
    <property type="component" value="Chromosome"/>
</dbReference>
<protein>
    <submittedName>
        <fullName evidence="2">Uncharacterized protein</fullName>
    </submittedName>
</protein>
<keyword evidence="1" id="KW-1133">Transmembrane helix</keyword>
<keyword evidence="1" id="KW-0812">Transmembrane</keyword>
<reference evidence="3" key="3">
    <citation type="journal article" date="2011" name="PLoS ONE">
        <title>Genome sequence of a mesophilic hydrogenotrophic methanogen Methanocella paludicola, the first cultivated representative of the order Methanocellales.</title>
        <authorList>
            <person name="Sakai S."/>
            <person name="Takaki Y."/>
            <person name="Shimamura S."/>
            <person name="Sekine M."/>
            <person name="Tajima T."/>
            <person name="Kosugi H."/>
            <person name="Ichikawa N."/>
            <person name="Tasumi E."/>
            <person name="Hiraki A.T."/>
            <person name="Shimizu A."/>
            <person name="Kato Y."/>
            <person name="Nishiko R."/>
            <person name="Mori K."/>
            <person name="Fujita N."/>
            <person name="Imachi H."/>
            <person name="Takai K."/>
        </authorList>
    </citation>
    <scope>NUCLEOTIDE SEQUENCE [LARGE SCALE GENOMIC DNA]</scope>
    <source>
        <strain evidence="3">DSM 17711 / JCM 13418 / NBRC 101707 / SANAE</strain>
    </source>
</reference>